<keyword evidence="3" id="KW-0809">Transit peptide</keyword>
<evidence type="ECO:0000256" key="4">
    <source>
        <dbReference type="ARBA" id="ARBA00022980"/>
    </source>
</evidence>
<comment type="subcellular location">
    <subcellularLocation>
        <location evidence="1">Mitochondrion</location>
    </subcellularLocation>
</comment>
<keyword evidence="4" id="KW-0689">Ribosomal protein</keyword>
<dbReference type="AlphaFoldDB" id="A0ABD6EF77"/>
<evidence type="ECO:0000256" key="3">
    <source>
        <dbReference type="ARBA" id="ARBA00022946"/>
    </source>
</evidence>
<dbReference type="PANTHER" id="PTHR21244:SF1">
    <property type="entry name" value="SMALL RIBOSOMAL SUBUNIT PROTEIN US3M"/>
    <property type="match status" value="1"/>
</dbReference>
<dbReference type="Pfam" id="PF14955">
    <property type="entry name" value="MRP-S24"/>
    <property type="match status" value="1"/>
</dbReference>
<keyword evidence="8" id="KW-1185">Reference proteome</keyword>
<comment type="caution">
    <text evidence="7">The sequence shown here is derived from an EMBL/GenBank/DDBJ whole genome shotgun (WGS) entry which is preliminary data.</text>
</comment>
<dbReference type="Proteomes" id="UP001608902">
    <property type="component" value="Unassembled WGS sequence"/>
</dbReference>
<organism evidence="7 8">
    <name type="scientific">Gnathostoma spinigerum</name>
    <dbReference type="NCBI Taxonomy" id="75299"/>
    <lineage>
        <taxon>Eukaryota</taxon>
        <taxon>Metazoa</taxon>
        <taxon>Ecdysozoa</taxon>
        <taxon>Nematoda</taxon>
        <taxon>Chromadorea</taxon>
        <taxon>Rhabditida</taxon>
        <taxon>Spirurina</taxon>
        <taxon>Gnathostomatomorpha</taxon>
        <taxon>Gnathostomatoidea</taxon>
        <taxon>Gnathostomatidae</taxon>
        <taxon>Gnathostoma</taxon>
    </lineage>
</organism>
<dbReference type="InterPro" id="IPR026146">
    <property type="entry name" value="Ribosomal_uS3m"/>
</dbReference>
<evidence type="ECO:0000256" key="5">
    <source>
        <dbReference type="ARBA" id="ARBA00023128"/>
    </source>
</evidence>
<evidence type="ECO:0000256" key="6">
    <source>
        <dbReference type="ARBA" id="ARBA00023274"/>
    </source>
</evidence>
<evidence type="ECO:0008006" key="9">
    <source>
        <dbReference type="Google" id="ProtNLM"/>
    </source>
</evidence>
<dbReference type="GO" id="GO:0005840">
    <property type="term" value="C:ribosome"/>
    <property type="evidence" value="ECO:0007669"/>
    <property type="project" value="UniProtKB-KW"/>
</dbReference>
<gene>
    <name evidence="7" type="ORF">AB6A40_001694</name>
</gene>
<keyword evidence="6" id="KW-0687">Ribonucleoprotein</keyword>
<reference evidence="7 8" key="1">
    <citation type="submission" date="2024-08" db="EMBL/GenBank/DDBJ databases">
        <title>Gnathostoma spinigerum genome.</title>
        <authorList>
            <person name="Gonzalez-Bertolin B."/>
            <person name="Monzon S."/>
            <person name="Zaballos A."/>
            <person name="Jimenez P."/>
            <person name="Dekumyoy P."/>
            <person name="Varona S."/>
            <person name="Cuesta I."/>
            <person name="Sumanam S."/>
            <person name="Adisakwattana P."/>
            <person name="Gasser R.B."/>
            <person name="Hernandez-Gonzalez A."/>
            <person name="Young N.D."/>
            <person name="Perteguer M.J."/>
        </authorList>
    </citation>
    <scope>NUCLEOTIDE SEQUENCE [LARGE SCALE GENOMIC DNA]</scope>
    <source>
        <strain evidence="7">AL3</strain>
        <tissue evidence="7">Liver</tissue>
    </source>
</reference>
<sequence length="169" mass="20037">MLSRIAPLWCKMAVGLSCRAISTTCLSLKNQAGKYRATSDRSRMLTYEMAQRPHHIGVRKAWLTWHSQNLEEFRQTQPYQVAQDEIIRRFIHGFLHQNLTVDGRELIIKRRGNCVYIAGFLQHSQRLDIRRIYWMFGFTEEFLSLLLKQPVKLELQFVEKETDLAYNYI</sequence>
<keyword evidence="5" id="KW-0496">Mitochondrion</keyword>
<evidence type="ECO:0000313" key="7">
    <source>
        <dbReference type="EMBL" id="MFH4974985.1"/>
    </source>
</evidence>
<dbReference type="GO" id="GO:1990904">
    <property type="term" value="C:ribonucleoprotein complex"/>
    <property type="evidence" value="ECO:0007669"/>
    <property type="project" value="UniProtKB-KW"/>
</dbReference>
<dbReference type="PANTHER" id="PTHR21244">
    <property type="entry name" value="MITOCHONDRIAL 28S RIBOSOMAL PROTEIN S24"/>
    <property type="match status" value="1"/>
</dbReference>
<comment type="similarity">
    <text evidence="2">Belongs to the universal ribosomal protein uS3 family.</text>
</comment>
<name>A0ABD6EF77_9BILA</name>
<protein>
    <recommendedName>
        <fullName evidence="9">Mitochondrial ribosomal protein S24</fullName>
    </recommendedName>
</protein>
<evidence type="ECO:0000313" key="8">
    <source>
        <dbReference type="Proteomes" id="UP001608902"/>
    </source>
</evidence>
<accession>A0ABD6EF77</accession>
<evidence type="ECO:0000256" key="1">
    <source>
        <dbReference type="ARBA" id="ARBA00004173"/>
    </source>
</evidence>
<dbReference type="EMBL" id="JBGFUD010000661">
    <property type="protein sequence ID" value="MFH4974985.1"/>
    <property type="molecule type" value="Genomic_DNA"/>
</dbReference>
<proteinExistence type="inferred from homology"/>
<dbReference type="GO" id="GO:0005739">
    <property type="term" value="C:mitochondrion"/>
    <property type="evidence" value="ECO:0007669"/>
    <property type="project" value="UniProtKB-SubCell"/>
</dbReference>
<evidence type="ECO:0000256" key="2">
    <source>
        <dbReference type="ARBA" id="ARBA00010761"/>
    </source>
</evidence>